<dbReference type="KEGG" id="ccac:CcaHIS019_0211670"/>
<sequence length="552" mass="61107">MTINPADTTDTMTISPGDTFTPRPRADIAADLRTALAVSANDRFIVRHTSPNEPFYYLGDTAWELFHRLDRAEAELYLRNRAAKGFNSIMVVVMAEHGGLDFPNRAGAWPFHPATSSKDYVPDMARPNPAYFDFVDEVVGLASQLDMTISLVPTWGRYINGGYYGSPILFDEENARSFGRFLGERYPFHPFILGGDSNRHWNPEFNAVRNAGRDVSELPLIDYGVITEAMAAGLRDGEAAAIAALDADLKAQAEGYETFITFHSAQVWHPKGIETTASAQFPDADWLSFDCMQTGHYDGPMPERAGGGTESAQLGVTDSLWYSKSSYIPMRKMYAARRRDGRPRPVLDLEAHYESAHHWFSEKYPLWTADDIRNGMWQGLFAGACGYTYGVNSIWQMHNAASVSHPPIAPPTTATVDWFLELDLPGAWYSSVAKNILLDLPCYFSRVPDQSFIVSDTGEREGERAGDTLVSGMRADDWAAVHLPYGGTVQVDLALAIPSAKGWKAWWVDPRCGGREVFETGNNLGVRAFSAPSAGTLSDDWILLLSVDPYPL</sequence>
<gene>
    <name evidence="3" type="ORF">CcaverHIS019_0211670</name>
</gene>
<protein>
    <recommendedName>
        <fullName evidence="5">DUF4038 domain-containing protein</fullName>
    </recommendedName>
</protein>
<evidence type="ECO:0000259" key="2">
    <source>
        <dbReference type="Pfam" id="PF13204"/>
    </source>
</evidence>
<keyword evidence="4" id="KW-1185">Reference proteome</keyword>
<accession>A0AA48I9Y4</accession>
<feature type="domain" description="Putative collagen-binding" evidence="1">
    <location>
        <begin position="447"/>
        <end position="545"/>
    </location>
</feature>
<dbReference type="Gene3D" id="3.20.20.80">
    <property type="entry name" value="Glycosidases"/>
    <property type="match status" value="1"/>
</dbReference>
<evidence type="ECO:0000313" key="4">
    <source>
        <dbReference type="Proteomes" id="UP001233271"/>
    </source>
</evidence>
<dbReference type="Proteomes" id="UP001233271">
    <property type="component" value="Chromosome 2"/>
</dbReference>
<proteinExistence type="predicted"/>
<dbReference type="InterPro" id="IPR024749">
    <property type="entry name" value="Collagen-bd_put"/>
</dbReference>
<feature type="domain" description="Apiosidase-like catalytic" evidence="2">
    <location>
        <begin position="40"/>
        <end position="441"/>
    </location>
</feature>
<dbReference type="RefSeq" id="XP_060455071.1">
    <property type="nucleotide sequence ID" value="XM_060598260.1"/>
</dbReference>
<dbReference type="EMBL" id="AP028213">
    <property type="protein sequence ID" value="BEI89805.1"/>
    <property type="molecule type" value="Genomic_DNA"/>
</dbReference>
<evidence type="ECO:0000313" key="3">
    <source>
        <dbReference type="EMBL" id="BEI89805.1"/>
    </source>
</evidence>
<dbReference type="AlphaFoldDB" id="A0AA48I9Y4"/>
<evidence type="ECO:0000259" key="1">
    <source>
        <dbReference type="Pfam" id="PF12904"/>
    </source>
</evidence>
<dbReference type="Pfam" id="PF13204">
    <property type="entry name" value="Apiosidase"/>
    <property type="match status" value="1"/>
</dbReference>
<reference evidence="3" key="1">
    <citation type="journal article" date="2023" name="BMC Genomics">
        <title>Chromosome-level genome assemblies of Cutaneotrichosporon spp. (Trichosporonales, Basidiomycota) reveal imbalanced evolution between nucleotide sequences and chromosome synteny.</title>
        <authorList>
            <person name="Kobayashi Y."/>
            <person name="Kayamori A."/>
            <person name="Aoki K."/>
            <person name="Shiwa Y."/>
            <person name="Matsutani M."/>
            <person name="Fujita N."/>
            <person name="Sugita T."/>
            <person name="Iwasaki W."/>
            <person name="Tanaka N."/>
            <person name="Takashima M."/>
        </authorList>
    </citation>
    <scope>NUCLEOTIDE SEQUENCE</scope>
    <source>
        <strain evidence="3">HIS019</strain>
    </source>
</reference>
<evidence type="ECO:0008006" key="5">
    <source>
        <dbReference type="Google" id="ProtNLM"/>
    </source>
</evidence>
<dbReference type="PANTHER" id="PTHR37836:SF2">
    <property type="entry name" value="DUF4038 DOMAIN-CONTAINING PROTEIN"/>
    <property type="match status" value="1"/>
</dbReference>
<organism evidence="3 4">
    <name type="scientific">Cutaneotrichosporon cavernicola</name>
    <dbReference type="NCBI Taxonomy" id="279322"/>
    <lineage>
        <taxon>Eukaryota</taxon>
        <taxon>Fungi</taxon>
        <taxon>Dikarya</taxon>
        <taxon>Basidiomycota</taxon>
        <taxon>Agaricomycotina</taxon>
        <taxon>Tremellomycetes</taxon>
        <taxon>Trichosporonales</taxon>
        <taxon>Trichosporonaceae</taxon>
        <taxon>Cutaneotrichosporon</taxon>
    </lineage>
</organism>
<dbReference type="PANTHER" id="PTHR37836">
    <property type="entry name" value="LMO1036 PROTEIN"/>
    <property type="match status" value="1"/>
</dbReference>
<dbReference type="Pfam" id="PF12904">
    <property type="entry name" value="Collagen_bind_2"/>
    <property type="match status" value="1"/>
</dbReference>
<dbReference type="GeneID" id="85493676"/>
<name>A0AA48I9Y4_9TREE</name>
<dbReference type="InterPro" id="IPR025277">
    <property type="entry name" value="Apiosidase-like_cat_dom"/>
</dbReference>